<evidence type="ECO:0000313" key="4">
    <source>
        <dbReference type="EMBL" id="KAJ4389643.1"/>
    </source>
</evidence>
<keyword evidence="2" id="KW-0732">Signal</keyword>
<dbReference type="Pfam" id="PF13472">
    <property type="entry name" value="Lipase_GDSL_2"/>
    <property type="match status" value="1"/>
</dbReference>
<accession>A0A9W9CV31</accession>
<dbReference type="SUPFAM" id="SSF52266">
    <property type="entry name" value="SGNH hydrolase"/>
    <property type="match status" value="1"/>
</dbReference>
<reference evidence="4" key="1">
    <citation type="submission" date="2022-10" db="EMBL/GenBank/DDBJ databases">
        <title>Tapping the CABI collections for fungal endophytes: first genome assemblies for Collariella, Neodidymelliopsis, Ascochyta clinopodiicola, Didymella pomorum, Didymosphaeria variabile, Neocosmospora piperis and Neocucurbitaria cava.</title>
        <authorList>
            <person name="Hill R."/>
        </authorList>
    </citation>
    <scope>NUCLEOTIDE SEQUENCE</scope>
    <source>
        <strain evidence="4">IMI 355082</strain>
    </source>
</reference>
<dbReference type="EMBL" id="JAPEVB010000004">
    <property type="protein sequence ID" value="KAJ4389643.1"/>
    <property type="molecule type" value="Genomic_DNA"/>
</dbReference>
<feature type="chain" id="PRO_5040911554" description="SGNH hydrolase-type esterase domain-containing protein" evidence="2">
    <location>
        <begin position="24"/>
        <end position="304"/>
    </location>
</feature>
<dbReference type="Gene3D" id="3.40.50.1110">
    <property type="entry name" value="SGNH hydrolase"/>
    <property type="match status" value="1"/>
</dbReference>
<proteinExistence type="predicted"/>
<evidence type="ECO:0000313" key="5">
    <source>
        <dbReference type="Proteomes" id="UP001140453"/>
    </source>
</evidence>
<dbReference type="AlphaFoldDB" id="A0A9W9CV31"/>
<dbReference type="InterPro" id="IPR013830">
    <property type="entry name" value="SGNH_hydro"/>
</dbReference>
<feature type="domain" description="SGNH hydrolase-type esterase" evidence="3">
    <location>
        <begin position="65"/>
        <end position="256"/>
    </location>
</feature>
<protein>
    <recommendedName>
        <fullName evidence="3">SGNH hydrolase-type esterase domain-containing protein</fullName>
    </recommendedName>
</protein>
<dbReference type="InterPro" id="IPR051532">
    <property type="entry name" value="Ester_Hydrolysis_Enzymes"/>
</dbReference>
<feature type="region of interest" description="Disordered" evidence="1">
    <location>
        <begin position="278"/>
        <end position="304"/>
    </location>
</feature>
<evidence type="ECO:0000259" key="3">
    <source>
        <dbReference type="Pfam" id="PF13472"/>
    </source>
</evidence>
<evidence type="ECO:0000256" key="2">
    <source>
        <dbReference type="SAM" id="SignalP"/>
    </source>
</evidence>
<keyword evidence="5" id="KW-1185">Reference proteome</keyword>
<comment type="caution">
    <text evidence="4">The sequence shown here is derived from an EMBL/GenBank/DDBJ whole genome shotgun (WGS) entry which is preliminary data.</text>
</comment>
<dbReference type="OrthoDB" id="3915838at2759"/>
<dbReference type="PANTHER" id="PTHR30383">
    <property type="entry name" value="THIOESTERASE 1/PROTEASE 1/LYSOPHOSPHOLIPASE L1"/>
    <property type="match status" value="1"/>
</dbReference>
<dbReference type="Proteomes" id="UP001140453">
    <property type="component" value="Unassembled WGS sequence"/>
</dbReference>
<gene>
    <name evidence="4" type="ORF">N0V93_007115</name>
</gene>
<feature type="signal peptide" evidence="2">
    <location>
        <begin position="1"/>
        <end position="23"/>
    </location>
</feature>
<dbReference type="InterPro" id="IPR036514">
    <property type="entry name" value="SGNH_hydro_sf"/>
</dbReference>
<evidence type="ECO:0000256" key="1">
    <source>
        <dbReference type="SAM" id="MobiDB-lite"/>
    </source>
</evidence>
<dbReference type="GO" id="GO:0004622">
    <property type="term" value="F:phosphatidylcholine lysophospholipase activity"/>
    <property type="evidence" value="ECO:0007669"/>
    <property type="project" value="TreeGrafter"/>
</dbReference>
<dbReference type="PANTHER" id="PTHR30383:SF31">
    <property type="entry name" value="SGNH HYDROLASE-TYPE ESTERASE DOMAIN-CONTAINING PROTEIN-RELATED"/>
    <property type="match status" value="1"/>
</dbReference>
<sequence length="304" mass="32504">MYCLLGKLSCWLVVLPLIHFAFAQPLSFDDVDLSNSTVNIENRAQISSDSLKERAGSFYLRILPLGGSITVGWGSSTGNGYRKPLRDQLRKDGWKVNMVGTKIGATNAPKTGTAMLDNSVEAVAGDVVTQIGGADVLQKSLYLLPNLVLINAGTNDCTQNVDIPNIGVRMNAMLDTIFSKIPGTTVVLSTLLPSLDASVASCHNSVNAQYRSLVIARRAKGQKILLAELANVPPTYWNKVLGGDYYDSTHPTDSGHSKLAAIWHKAVNTAYANDFLTPPGGGVSPNPNYDDPDTFTSKALPAAP</sequence>
<name>A0A9W9CV31_9PEZI</name>
<organism evidence="4 5">
    <name type="scientific">Gnomoniopsis smithogilvyi</name>
    <dbReference type="NCBI Taxonomy" id="1191159"/>
    <lineage>
        <taxon>Eukaryota</taxon>
        <taxon>Fungi</taxon>
        <taxon>Dikarya</taxon>
        <taxon>Ascomycota</taxon>
        <taxon>Pezizomycotina</taxon>
        <taxon>Sordariomycetes</taxon>
        <taxon>Sordariomycetidae</taxon>
        <taxon>Diaporthales</taxon>
        <taxon>Gnomoniaceae</taxon>
        <taxon>Gnomoniopsis</taxon>
    </lineage>
</organism>